<dbReference type="InterPro" id="IPR028082">
    <property type="entry name" value="Peripla_BP_I"/>
</dbReference>
<dbReference type="SMART" id="SM00354">
    <property type="entry name" value="HTH_LACI"/>
    <property type="match status" value="1"/>
</dbReference>
<dbReference type="Proteomes" id="UP000662074">
    <property type="component" value="Unassembled WGS sequence"/>
</dbReference>
<evidence type="ECO:0000313" key="6">
    <source>
        <dbReference type="Proteomes" id="UP000662074"/>
    </source>
</evidence>
<dbReference type="CDD" id="cd01392">
    <property type="entry name" value="HTH_LacI"/>
    <property type="match status" value="1"/>
</dbReference>
<evidence type="ECO:0000256" key="3">
    <source>
        <dbReference type="ARBA" id="ARBA00023163"/>
    </source>
</evidence>
<keyword evidence="1" id="KW-0805">Transcription regulation</keyword>
<dbReference type="SUPFAM" id="SSF47413">
    <property type="entry name" value="lambda repressor-like DNA-binding domains"/>
    <property type="match status" value="1"/>
</dbReference>
<organism evidence="5 6">
    <name type="scientific">Mucilaginibacter galii</name>
    <dbReference type="NCBI Taxonomy" id="2005073"/>
    <lineage>
        <taxon>Bacteria</taxon>
        <taxon>Pseudomonadati</taxon>
        <taxon>Bacteroidota</taxon>
        <taxon>Sphingobacteriia</taxon>
        <taxon>Sphingobacteriales</taxon>
        <taxon>Sphingobacteriaceae</taxon>
        <taxon>Mucilaginibacter</taxon>
    </lineage>
</organism>
<dbReference type="InterPro" id="IPR046335">
    <property type="entry name" value="LacI/GalR-like_sensor"/>
</dbReference>
<dbReference type="PANTHER" id="PTHR30146:SF109">
    <property type="entry name" value="HTH-TYPE TRANSCRIPTIONAL REGULATOR GALS"/>
    <property type="match status" value="1"/>
</dbReference>
<dbReference type="AlphaFoldDB" id="A0A917N0U8"/>
<reference evidence="5" key="1">
    <citation type="journal article" date="2014" name="Int. J. Syst. Evol. Microbiol.">
        <title>Complete genome sequence of Corynebacterium casei LMG S-19264T (=DSM 44701T), isolated from a smear-ripened cheese.</title>
        <authorList>
            <consortium name="US DOE Joint Genome Institute (JGI-PGF)"/>
            <person name="Walter F."/>
            <person name="Albersmeier A."/>
            <person name="Kalinowski J."/>
            <person name="Ruckert C."/>
        </authorList>
    </citation>
    <scope>NUCLEOTIDE SEQUENCE</scope>
    <source>
        <strain evidence="5">CCM 8711</strain>
    </source>
</reference>
<evidence type="ECO:0000313" key="5">
    <source>
        <dbReference type="EMBL" id="GGI49819.1"/>
    </source>
</evidence>
<sequence length="341" mass="38536">MSKKISMNDIARELNISITTISFILNGKAKEMRISDKLSQRVLDYVKEKNYNPNTVGQSLRTGKSRIIGLVVEDIADVFFASVARLIEEKAYKKGYKIIYCSTENNTKKTIELIRMLRGRNVDGYIVTPPKDIEHEVSSLLSEGLPTVLFDRYFPQLKTNYVGIDNYNGAKTAIEHLAKQQYKHIAFVTLDSGQTQMADRLRGYQAAIDDAGLIPHLLEVEFSAKPQKLVQQIIDYLTQNKNIDAILFATNYLALRGFEALQQKQLVIGEQIGVVAFDDHAFFKVFNPPISAVAQPMKELSEHLIETLFKNLNAKGDQQITPVEIILKPELIIRQSSSKKL</sequence>
<protein>
    <submittedName>
        <fullName evidence="5">LacI family transcriptional regulator</fullName>
    </submittedName>
</protein>
<proteinExistence type="predicted"/>
<dbReference type="InterPro" id="IPR000843">
    <property type="entry name" value="HTH_LacI"/>
</dbReference>
<dbReference type="PROSITE" id="PS50932">
    <property type="entry name" value="HTH_LACI_2"/>
    <property type="match status" value="1"/>
</dbReference>
<keyword evidence="6" id="KW-1185">Reference proteome</keyword>
<feature type="domain" description="HTH lacI-type" evidence="4">
    <location>
        <begin position="5"/>
        <end position="62"/>
    </location>
</feature>
<dbReference type="EMBL" id="BMDO01000002">
    <property type="protein sequence ID" value="GGI49819.1"/>
    <property type="molecule type" value="Genomic_DNA"/>
</dbReference>
<dbReference type="GO" id="GO:0000976">
    <property type="term" value="F:transcription cis-regulatory region binding"/>
    <property type="evidence" value="ECO:0007669"/>
    <property type="project" value="TreeGrafter"/>
</dbReference>
<dbReference type="InterPro" id="IPR010982">
    <property type="entry name" value="Lambda_DNA-bd_dom_sf"/>
</dbReference>
<dbReference type="GO" id="GO:0003700">
    <property type="term" value="F:DNA-binding transcription factor activity"/>
    <property type="evidence" value="ECO:0007669"/>
    <property type="project" value="TreeGrafter"/>
</dbReference>
<gene>
    <name evidence="5" type="primary">rbsR</name>
    <name evidence="5" type="ORF">GCM10011425_10310</name>
</gene>
<keyword evidence="3" id="KW-0804">Transcription</keyword>
<comment type="caution">
    <text evidence="5">The sequence shown here is derived from an EMBL/GenBank/DDBJ whole genome shotgun (WGS) entry which is preliminary data.</text>
</comment>
<dbReference type="Pfam" id="PF13377">
    <property type="entry name" value="Peripla_BP_3"/>
    <property type="match status" value="1"/>
</dbReference>
<dbReference type="Gene3D" id="3.40.50.2300">
    <property type="match status" value="2"/>
</dbReference>
<dbReference type="PANTHER" id="PTHR30146">
    <property type="entry name" value="LACI-RELATED TRANSCRIPTIONAL REPRESSOR"/>
    <property type="match status" value="1"/>
</dbReference>
<reference evidence="5" key="2">
    <citation type="submission" date="2020-09" db="EMBL/GenBank/DDBJ databases">
        <authorList>
            <person name="Sun Q."/>
            <person name="Sedlacek I."/>
        </authorList>
    </citation>
    <scope>NUCLEOTIDE SEQUENCE</scope>
    <source>
        <strain evidence="5">CCM 8711</strain>
    </source>
</reference>
<evidence type="ECO:0000259" key="4">
    <source>
        <dbReference type="PROSITE" id="PS50932"/>
    </source>
</evidence>
<dbReference type="Pfam" id="PF00356">
    <property type="entry name" value="LacI"/>
    <property type="match status" value="1"/>
</dbReference>
<name>A0A917N0U8_9SPHI</name>
<evidence type="ECO:0000256" key="1">
    <source>
        <dbReference type="ARBA" id="ARBA00023015"/>
    </source>
</evidence>
<keyword evidence="2" id="KW-0238">DNA-binding</keyword>
<dbReference type="Gene3D" id="1.10.260.40">
    <property type="entry name" value="lambda repressor-like DNA-binding domains"/>
    <property type="match status" value="1"/>
</dbReference>
<evidence type="ECO:0000256" key="2">
    <source>
        <dbReference type="ARBA" id="ARBA00023125"/>
    </source>
</evidence>
<dbReference type="RefSeq" id="WP_188414488.1">
    <property type="nucleotide sequence ID" value="NZ_BMDO01000002.1"/>
</dbReference>
<accession>A0A917N0U8</accession>
<dbReference type="SUPFAM" id="SSF53822">
    <property type="entry name" value="Periplasmic binding protein-like I"/>
    <property type="match status" value="1"/>
</dbReference>